<dbReference type="PANTHER" id="PTHR30006">
    <property type="entry name" value="THIAMINE-BINDING PERIPLASMIC PROTEIN-RELATED"/>
    <property type="match status" value="1"/>
</dbReference>
<keyword evidence="1 3" id="KW-0732">Signal</keyword>
<dbReference type="Proteomes" id="UP001595976">
    <property type="component" value="Unassembled WGS sequence"/>
</dbReference>
<dbReference type="EMBL" id="JBHSLI010000004">
    <property type="protein sequence ID" value="MFC5293624.1"/>
    <property type="molecule type" value="Genomic_DNA"/>
</dbReference>
<gene>
    <name evidence="4" type="ORF">ACFPK2_11555</name>
</gene>
<feature type="signal peptide" evidence="3">
    <location>
        <begin position="1"/>
        <end position="24"/>
    </location>
</feature>
<dbReference type="PANTHER" id="PTHR30006:SF2">
    <property type="entry name" value="ABC TRANSPORTER SUBSTRATE-BINDING PROTEIN"/>
    <property type="match status" value="1"/>
</dbReference>
<name>A0ABW0F6H3_9HYPH</name>
<keyword evidence="2" id="KW-0574">Periplasm</keyword>
<comment type="caution">
    <text evidence="4">The sequence shown here is derived from an EMBL/GenBank/DDBJ whole genome shotgun (WGS) entry which is preliminary data.</text>
</comment>
<reference evidence="5" key="1">
    <citation type="journal article" date="2019" name="Int. J. Syst. Evol. Microbiol.">
        <title>The Global Catalogue of Microorganisms (GCM) 10K type strain sequencing project: providing services to taxonomists for standard genome sequencing and annotation.</title>
        <authorList>
            <consortium name="The Broad Institute Genomics Platform"/>
            <consortium name="The Broad Institute Genome Sequencing Center for Infectious Disease"/>
            <person name="Wu L."/>
            <person name="Ma J."/>
        </authorList>
    </citation>
    <scope>NUCLEOTIDE SEQUENCE [LARGE SCALE GENOMIC DNA]</scope>
    <source>
        <strain evidence="5">CGMCC 1.15643</strain>
    </source>
</reference>
<evidence type="ECO:0000313" key="5">
    <source>
        <dbReference type="Proteomes" id="UP001595976"/>
    </source>
</evidence>
<sequence>MNSVVKAIIAGAVASLALGAGALAQAPATEGNLVVYASHPSEMVDHFTKMFGDKYGIRVTTVKAGTGELLNRIRAERNRPAADIMWGGFSDTGASAPDLFDKYSSPELADIEPKMLDASGYNTPFAASTMVIMYNKSQVKPEQAPKTWADLAKPEWKGKIVHADPSKSSSALAALNTWLLIYGRDDKGWAMVENMTKNMNIILKSSLVFQQVGRGEYPLGVTYEEGAFNYVLAGTAGIVYPADGTLLEPEGMFIVKGAPNPKASKLFADFLLSAEAQKELTAKFPGRRPTRKGTQTHAEMKPAAELKVIDYDSKWAASSRAEVLDRMQKIIVRTQQ</sequence>
<dbReference type="SUPFAM" id="SSF53850">
    <property type="entry name" value="Periplasmic binding protein-like II"/>
    <property type="match status" value="1"/>
</dbReference>
<feature type="chain" id="PRO_5046399491" evidence="3">
    <location>
        <begin position="25"/>
        <end position="336"/>
    </location>
</feature>
<dbReference type="InterPro" id="IPR006059">
    <property type="entry name" value="SBP"/>
</dbReference>
<proteinExistence type="predicted"/>
<dbReference type="PIRSF" id="PIRSF002825">
    <property type="entry name" value="CfbpA"/>
    <property type="match status" value="1"/>
</dbReference>
<dbReference type="InterPro" id="IPR026045">
    <property type="entry name" value="Ferric-bd"/>
</dbReference>
<evidence type="ECO:0000313" key="4">
    <source>
        <dbReference type="EMBL" id="MFC5293624.1"/>
    </source>
</evidence>
<dbReference type="RefSeq" id="WP_158446855.1">
    <property type="nucleotide sequence ID" value="NZ_JAOAOS010000004.1"/>
</dbReference>
<accession>A0ABW0F6H3</accession>
<keyword evidence="5" id="KW-1185">Reference proteome</keyword>
<organism evidence="4 5">
    <name type="scientific">Bosea minatitlanensis</name>
    <dbReference type="NCBI Taxonomy" id="128782"/>
    <lineage>
        <taxon>Bacteria</taxon>
        <taxon>Pseudomonadati</taxon>
        <taxon>Pseudomonadota</taxon>
        <taxon>Alphaproteobacteria</taxon>
        <taxon>Hyphomicrobiales</taxon>
        <taxon>Boseaceae</taxon>
        <taxon>Bosea</taxon>
    </lineage>
</organism>
<dbReference type="Pfam" id="PF13416">
    <property type="entry name" value="SBP_bac_8"/>
    <property type="match status" value="1"/>
</dbReference>
<evidence type="ECO:0000256" key="3">
    <source>
        <dbReference type="SAM" id="SignalP"/>
    </source>
</evidence>
<evidence type="ECO:0000256" key="1">
    <source>
        <dbReference type="ARBA" id="ARBA00022729"/>
    </source>
</evidence>
<dbReference type="Gene3D" id="3.40.190.10">
    <property type="entry name" value="Periplasmic binding protein-like II"/>
    <property type="match status" value="2"/>
</dbReference>
<evidence type="ECO:0000256" key="2">
    <source>
        <dbReference type="ARBA" id="ARBA00022764"/>
    </source>
</evidence>
<protein>
    <submittedName>
        <fullName evidence="4">Extracellular solute-binding protein</fullName>
    </submittedName>
</protein>